<sequence length="402" mass="43487">MADEKVGFTVFRDEHEQDLDNDIPTCGHAATSTSSSDVHNTVISTPSATSKSKGKLPASSFSPNSTSHASIPIATLPSDSSAVQGNAEATESLTSDSSSSPKKTSIVSRKFSVGQKENFFLNPTTGKYIYITADSSGKGKKRNLNDVFATKNLKICFSSSSSTKNVDGDSSTGPEFPEAKRAKFSLVSSSNIASGSNVMLPDDAGPRRFIGSSGSRQAKADSTAYGSGSPEENDTFRADPALHEKQAQPLVDVSGAYVAQSREMLKDSEKSEQDPETITQSKDPTCFQETLRDFVFTFQHASRSSPEPSASEKSQKSSLCNSISTSPIKADNQTSKEARNRQACVLSTPERRALWDTFAFKSPSREKGKTRENPPTVAPLRIQKKKLRTETDKELIRVKKRL</sequence>
<gene>
    <name evidence="2" type="ORF">VKT23_015515</name>
</gene>
<feature type="compositionally biased region" description="Basic and acidic residues" evidence="1">
    <location>
        <begin position="1"/>
        <end position="15"/>
    </location>
</feature>
<protein>
    <submittedName>
        <fullName evidence="2">Uncharacterized protein</fullName>
    </submittedName>
</protein>
<feature type="compositionally biased region" description="Low complexity" evidence="1">
    <location>
        <begin position="92"/>
        <end position="107"/>
    </location>
</feature>
<proteinExistence type="predicted"/>
<feature type="compositionally biased region" description="Polar residues" evidence="1">
    <location>
        <begin position="319"/>
        <end position="333"/>
    </location>
</feature>
<feature type="compositionally biased region" description="Polar residues" evidence="1">
    <location>
        <begin position="59"/>
        <end position="69"/>
    </location>
</feature>
<feature type="compositionally biased region" description="Basic and acidic residues" evidence="1">
    <location>
        <begin position="263"/>
        <end position="273"/>
    </location>
</feature>
<feature type="region of interest" description="Disordered" evidence="1">
    <location>
        <begin position="1"/>
        <end position="107"/>
    </location>
</feature>
<dbReference type="Proteomes" id="UP001498398">
    <property type="component" value="Unassembled WGS sequence"/>
</dbReference>
<comment type="caution">
    <text evidence="2">The sequence shown here is derived from an EMBL/GenBank/DDBJ whole genome shotgun (WGS) entry which is preliminary data.</text>
</comment>
<evidence type="ECO:0000256" key="1">
    <source>
        <dbReference type="SAM" id="MobiDB-lite"/>
    </source>
</evidence>
<keyword evidence="3" id="KW-1185">Reference proteome</keyword>
<feature type="compositionally biased region" description="Basic and acidic residues" evidence="1">
    <location>
        <begin position="363"/>
        <end position="372"/>
    </location>
</feature>
<feature type="compositionally biased region" description="Polar residues" evidence="1">
    <location>
        <begin position="77"/>
        <end position="91"/>
    </location>
</feature>
<feature type="compositionally biased region" description="Low complexity" evidence="1">
    <location>
        <begin position="301"/>
        <end position="318"/>
    </location>
</feature>
<dbReference type="EMBL" id="JBANRG010000053">
    <property type="protein sequence ID" value="KAK7443733.1"/>
    <property type="molecule type" value="Genomic_DNA"/>
</dbReference>
<name>A0ABR1IXG7_9AGAR</name>
<feature type="region of interest" description="Disordered" evidence="1">
    <location>
        <begin position="358"/>
        <end position="377"/>
    </location>
</feature>
<feature type="region of interest" description="Disordered" evidence="1">
    <location>
        <begin position="300"/>
        <end position="345"/>
    </location>
</feature>
<feature type="compositionally biased region" description="Polar residues" evidence="1">
    <location>
        <begin position="30"/>
        <end position="51"/>
    </location>
</feature>
<evidence type="ECO:0000313" key="3">
    <source>
        <dbReference type="Proteomes" id="UP001498398"/>
    </source>
</evidence>
<reference evidence="2 3" key="1">
    <citation type="submission" date="2024-01" db="EMBL/GenBank/DDBJ databases">
        <title>A draft genome for the cacao thread blight pathogen Marasmiellus scandens.</title>
        <authorList>
            <person name="Baruah I.K."/>
            <person name="Leung J."/>
            <person name="Bukari Y."/>
            <person name="Amoako-Attah I."/>
            <person name="Meinhardt L.W."/>
            <person name="Bailey B.A."/>
            <person name="Cohen S.P."/>
        </authorList>
    </citation>
    <scope>NUCLEOTIDE SEQUENCE [LARGE SCALE GENOMIC DNA]</scope>
    <source>
        <strain evidence="2 3">GH-19</strain>
    </source>
</reference>
<evidence type="ECO:0000313" key="2">
    <source>
        <dbReference type="EMBL" id="KAK7443733.1"/>
    </source>
</evidence>
<feature type="region of interest" description="Disordered" evidence="1">
    <location>
        <begin position="263"/>
        <end position="284"/>
    </location>
</feature>
<organism evidence="2 3">
    <name type="scientific">Marasmiellus scandens</name>
    <dbReference type="NCBI Taxonomy" id="2682957"/>
    <lineage>
        <taxon>Eukaryota</taxon>
        <taxon>Fungi</taxon>
        <taxon>Dikarya</taxon>
        <taxon>Basidiomycota</taxon>
        <taxon>Agaricomycotina</taxon>
        <taxon>Agaricomycetes</taxon>
        <taxon>Agaricomycetidae</taxon>
        <taxon>Agaricales</taxon>
        <taxon>Marasmiineae</taxon>
        <taxon>Omphalotaceae</taxon>
        <taxon>Marasmiellus</taxon>
    </lineage>
</organism>
<feature type="region of interest" description="Disordered" evidence="1">
    <location>
        <begin position="195"/>
        <end position="236"/>
    </location>
</feature>
<accession>A0ABR1IXG7</accession>